<evidence type="ECO:0000313" key="2">
    <source>
        <dbReference type="Proteomes" id="UP001185792"/>
    </source>
</evidence>
<keyword evidence="2" id="KW-1185">Reference proteome</keyword>
<comment type="caution">
    <text evidence="1">The sequence shown here is derived from an EMBL/GenBank/DDBJ whole genome shotgun (WGS) entry which is preliminary data.</text>
</comment>
<name>A0ABU4EPV4_WILMA</name>
<proteinExistence type="predicted"/>
<protein>
    <submittedName>
        <fullName evidence="1">Uncharacterized protein</fullName>
    </submittedName>
</protein>
<reference evidence="1 2" key="1">
    <citation type="submission" date="2023-10" db="EMBL/GenBank/DDBJ databases">
        <title>Development of a sustainable strategy for remediation of hydrocarbon-contaminated territories based on the waste exchange concept.</title>
        <authorList>
            <person name="Krivoruchko A."/>
        </authorList>
    </citation>
    <scope>NUCLEOTIDE SEQUENCE [LARGE SCALE GENOMIC DNA]</scope>
    <source>
        <strain evidence="1 2">IEGM 1236</strain>
    </source>
</reference>
<dbReference type="EMBL" id="JAWLUM010000001">
    <property type="protein sequence ID" value="MDV7133261.1"/>
    <property type="molecule type" value="Genomic_DNA"/>
</dbReference>
<dbReference type="RefSeq" id="WP_245968896.1">
    <property type="nucleotide sequence ID" value="NZ_CBCRXS010000001.1"/>
</dbReference>
<gene>
    <name evidence="1" type="ORF">R4198_06080</name>
</gene>
<evidence type="ECO:0000313" key="1">
    <source>
        <dbReference type="EMBL" id="MDV7133261.1"/>
    </source>
</evidence>
<organism evidence="1 2">
    <name type="scientific">Williamsia marianensis</name>
    <dbReference type="NCBI Taxonomy" id="85044"/>
    <lineage>
        <taxon>Bacteria</taxon>
        <taxon>Bacillati</taxon>
        <taxon>Actinomycetota</taxon>
        <taxon>Actinomycetes</taxon>
        <taxon>Mycobacteriales</taxon>
        <taxon>Nocardiaceae</taxon>
        <taxon>Williamsia</taxon>
    </lineage>
</organism>
<accession>A0ABU4EPV4</accession>
<dbReference type="Proteomes" id="UP001185792">
    <property type="component" value="Unassembled WGS sequence"/>
</dbReference>
<sequence length="45" mass="4876">MDTTVWDVFCGPEGLNIIKNVAIASIAKIAARTYLVADVRLRAAK</sequence>